<evidence type="ECO:0000256" key="2">
    <source>
        <dbReference type="ARBA" id="ARBA00022527"/>
    </source>
</evidence>
<evidence type="ECO:0000256" key="5">
    <source>
        <dbReference type="ARBA" id="ARBA00022777"/>
    </source>
</evidence>
<dbReference type="Proteomes" id="UP000663838">
    <property type="component" value="Unassembled WGS sequence"/>
</dbReference>
<keyword evidence="4 9" id="KW-0547">Nucleotide-binding</keyword>
<organism evidence="13 14">
    <name type="scientific">Rotaria socialis</name>
    <dbReference type="NCBI Taxonomy" id="392032"/>
    <lineage>
        <taxon>Eukaryota</taxon>
        <taxon>Metazoa</taxon>
        <taxon>Spiralia</taxon>
        <taxon>Gnathifera</taxon>
        <taxon>Rotifera</taxon>
        <taxon>Eurotatoria</taxon>
        <taxon>Bdelloidea</taxon>
        <taxon>Philodinida</taxon>
        <taxon>Philodinidae</taxon>
        <taxon>Rotaria</taxon>
    </lineage>
</organism>
<dbReference type="Pfam" id="PF00069">
    <property type="entry name" value="Pkinase"/>
    <property type="match status" value="1"/>
</dbReference>
<feature type="domain" description="Protein kinase" evidence="11">
    <location>
        <begin position="12"/>
        <end position="297"/>
    </location>
</feature>
<dbReference type="PROSITE" id="PS00107">
    <property type="entry name" value="PROTEIN_KINASE_ATP"/>
    <property type="match status" value="1"/>
</dbReference>
<dbReference type="SUPFAM" id="SSF56112">
    <property type="entry name" value="Protein kinase-like (PK-like)"/>
    <property type="match status" value="1"/>
</dbReference>
<dbReference type="EC" id="2.7.11.22" evidence="1"/>
<name>A0A821FHC6_9BILA</name>
<protein>
    <recommendedName>
        <fullName evidence="1">cyclin-dependent kinase</fullName>
        <ecNumber evidence="1">2.7.11.22</ecNumber>
    </recommendedName>
</protein>
<evidence type="ECO:0000256" key="8">
    <source>
        <dbReference type="ARBA" id="ARBA00048367"/>
    </source>
</evidence>
<feature type="compositionally biased region" description="Basic and acidic residues" evidence="10">
    <location>
        <begin position="558"/>
        <end position="579"/>
    </location>
</feature>
<feature type="compositionally biased region" description="Basic and acidic residues" evidence="10">
    <location>
        <begin position="352"/>
        <end position="362"/>
    </location>
</feature>
<feature type="compositionally biased region" description="Polar residues" evidence="10">
    <location>
        <begin position="754"/>
        <end position="765"/>
    </location>
</feature>
<evidence type="ECO:0000256" key="10">
    <source>
        <dbReference type="SAM" id="MobiDB-lite"/>
    </source>
</evidence>
<dbReference type="InterPro" id="IPR011009">
    <property type="entry name" value="Kinase-like_dom_sf"/>
</dbReference>
<dbReference type="GO" id="GO:0005524">
    <property type="term" value="F:ATP binding"/>
    <property type="evidence" value="ECO:0007669"/>
    <property type="project" value="UniProtKB-UniRule"/>
</dbReference>
<feature type="region of interest" description="Disordered" evidence="10">
    <location>
        <begin position="352"/>
        <end position="372"/>
    </location>
</feature>
<keyword evidence="5" id="KW-0418">Kinase</keyword>
<feature type="binding site" evidence="9">
    <location>
        <position position="41"/>
    </location>
    <ligand>
        <name>ATP</name>
        <dbReference type="ChEBI" id="CHEBI:30616"/>
    </ligand>
</feature>
<feature type="region of interest" description="Disordered" evidence="10">
    <location>
        <begin position="390"/>
        <end position="430"/>
    </location>
</feature>
<keyword evidence="3" id="KW-0808">Transferase</keyword>
<evidence type="ECO:0000256" key="4">
    <source>
        <dbReference type="ARBA" id="ARBA00022741"/>
    </source>
</evidence>
<evidence type="ECO:0000256" key="9">
    <source>
        <dbReference type="PROSITE-ProRule" id="PRU10141"/>
    </source>
</evidence>
<evidence type="ECO:0000313" key="13">
    <source>
        <dbReference type="EMBL" id="CAF4650949.1"/>
    </source>
</evidence>
<comment type="catalytic activity">
    <reaction evidence="8">
        <text>L-seryl-[protein] + ATP = O-phospho-L-seryl-[protein] + ADP + H(+)</text>
        <dbReference type="Rhea" id="RHEA:17989"/>
        <dbReference type="Rhea" id="RHEA-COMP:9863"/>
        <dbReference type="Rhea" id="RHEA-COMP:11604"/>
        <dbReference type="ChEBI" id="CHEBI:15378"/>
        <dbReference type="ChEBI" id="CHEBI:29999"/>
        <dbReference type="ChEBI" id="CHEBI:30616"/>
        <dbReference type="ChEBI" id="CHEBI:83421"/>
        <dbReference type="ChEBI" id="CHEBI:456216"/>
        <dbReference type="EC" id="2.7.11.22"/>
    </reaction>
</comment>
<dbReference type="InterPro" id="IPR008271">
    <property type="entry name" value="Ser/Thr_kinase_AS"/>
</dbReference>
<accession>A0A821FHC6</accession>
<feature type="compositionally biased region" description="Polar residues" evidence="10">
    <location>
        <begin position="547"/>
        <end position="557"/>
    </location>
</feature>
<comment type="catalytic activity">
    <reaction evidence="7">
        <text>L-threonyl-[protein] + ATP = O-phospho-L-threonyl-[protein] + ADP + H(+)</text>
        <dbReference type="Rhea" id="RHEA:46608"/>
        <dbReference type="Rhea" id="RHEA-COMP:11060"/>
        <dbReference type="Rhea" id="RHEA-COMP:11605"/>
        <dbReference type="ChEBI" id="CHEBI:15378"/>
        <dbReference type="ChEBI" id="CHEBI:30013"/>
        <dbReference type="ChEBI" id="CHEBI:30616"/>
        <dbReference type="ChEBI" id="CHEBI:61977"/>
        <dbReference type="ChEBI" id="CHEBI:456216"/>
        <dbReference type="EC" id="2.7.11.22"/>
    </reaction>
</comment>
<dbReference type="FunFam" id="3.30.200.20:FF:000049">
    <property type="entry name" value="cyclin-dependent kinase-like 1 isoform X1"/>
    <property type="match status" value="1"/>
</dbReference>
<dbReference type="GO" id="GO:0004693">
    <property type="term" value="F:cyclin-dependent protein serine/threonine kinase activity"/>
    <property type="evidence" value="ECO:0007669"/>
    <property type="project" value="UniProtKB-EC"/>
</dbReference>
<feature type="region of interest" description="Disordered" evidence="10">
    <location>
        <begin position="547"/>
        <end position="593"/>
    </location>
</feature>
<evidence type="ECO:0000313" key="14">
    <source>
        <dbReference type="Proteomes" id="UP000663838"/>
    </source>
</evidence>
<reference evidence="13" key="1">
    <citation type="submission" date="2021-02" db="EMBL/GenBank/DDBJ databases">
        <authorList>
            <person name="Nowell W R."/>
        </authorList>
    </citation>
    <scope>NUCLEOTIDE SEQUENCE</scope>
</reference>
<dbReference type="FunFam" id="1.10.510.10:FF:000624">
    <property type="entry name" value="Mitogen-activated protein kinase"/>
    <property type="match status" value="1"/>
</dbReference>
<sequence length="778" mass="89822">MKYVPRRIKDKYEILGIIGEGAYGVVLKARKKDENTLVAIKYFKQTPGYQTDTDVIDRELTILRSLRFENVVELIEWFRDKKRCCLVFEYVEWNMLQVLQQHPEGLPLEQVRRLSYQLFSAINWCHIHEIIHRDIKPENLLISKNLILKLCDFGFARFCNAKTLTDHYTDYVATRWYRSPELLIGSPYGKSADVWACGCIMAELKTGQALFAGENDIDQLYRIQQCLGSLPVKYIFTMNTNPKFQGLRFPPIHHLVTLEERFAHIFPSEMLHLFKNTLRLYAGDRLTAEKCIQHEAFTYLYQTSSKRQSYQSYINENKKNTHVPVTASQYNIDYNNTMPVLASSFIDNHLNKSHNDNSETHSRHQSSPLNTTNWNIDSLTDFSPLASSSINQPIKYPNTNAQLTDRSSASHRHQPKIIRAQSRPCSSSSDDALMFSPRSSNIQSNMDDDPYNILLRRTYPKNHPTLQATPSNSNYASNGILLRPKQQHPTNILETSSKDTDKKIKRFSLDQHQPVSNFQKQISESNIYRSSMAFTPSQKANVYSFQTNNNKTTSSYQRTRDEPNHELQEQRNTPRETKRGFFRSRTSDCHSSVDTTLLPQRTFTRQSQHQIVSNSINCTDNNSTVPTTCKTSRNFEQQLSPRHPWDVEQRRPVYGSDSFLMNSNQYNSSANRPFAIQYSSATNDSTPRNKIIIVSERDEIQDPIKSARLSSKQIVVPHPKTPIDSNRRQESYSNLLDVYSSARTIQSHAANTIIPSSHQPQQSVRLINMKSRHHDNSK</sequence>
<dbReference type="PROSITE" id="PS00108">
    <property type="entry name" value="PROTEIN_KINASE_ST"/>
    <property type="match status" value="1"/>
</dbReference>
<dbReference type="PROSITE" id="PS50011">
    <property type="entry name" value="PROTEIN_KINASE_DOM"/>
    <property type="match status" value="1"/>
</dbReference>
<evidence type="ECO:0000256" key="6">
    <source>
        <dbReference type="ARBA" id="ARBA00022840"/>
    </source>
</evidence>
<dbReference type="AlphaFoldDB" id="A0A821FHC6"/>
<evidence type="ECO:0000259" key="11">
    <source>
        <dbReference type="PROSITE" id="PS50011"/>
    </source>
</evidence>
<dbReference type="Gene3D" id="1.10.510.10">
    <property type="entry name" value="Transferase(Phosphotransferase) domain 1"/>
    <property type="match status" value="1"/>
</dbReference>
<dbReference type="InterPro" id="IPR017441">
    <property type="entry name" value="Protein_kinase_ATP_BS"/>
</dbReference>
<dbReference type="PANTHER" id="PTHR24055">
    <property type="entry name" value="MITOGEN-ACTIVATED PROTEIN KINASE"/>
    <property type="match status" value="1"/>
</dbReference>
<evidence type="ECO:0000256" key="7">
    <source>
        <dbReference type="ARBA" id="ARBA00047811"/>
    </source>
</evidence>
<dbReference type="EMBL" id="CAJNYV010001705">
    <property type="protein sequence ID" value="CAF3433942.1"/>
    <property type="molecule type" value="Genomic_DNA"/>
</dbReference>
<dbReference type="SMART" id="SM00220">
    <property type="entry name" value="S_TKc"/>
    <property type="match status" value="1"/>
</dbReference>
<keyword evidence="2" id="KW-0723">Serine/threonine-protein kinase</keyword>
<evidence type="ECO:0000256" key="3">
    <source>
        <dbReference type="ARBA" id="ARBA00022679"/>
    </source>
</evidence>
<dbReference type="Proteomes" id="UP000663865">
    <property type="component" value="Unassembled WGS sequence"/>
</dbReference>
<dbReference type="InterPro" id="IPR050117">
    <property type="entry name" value="MAPK"/>
</dbReference>
<feature type="compositionally biased region" description="Polar residues" evidence="10">
    <location>
        <begin position="390"/>
        <end position="407"/>
    </location>
</feature>
<proteinExistence type="predicted"/>
<keyword evidence="6 9" id="KW-0067">ATP-binding</keyword>
<comment type="caution">
    <text evidence="13">The sequence shown here is derived from an EMBL/GenBank/DDBJ whole genome shotgun (WGS) entry which is preliminary data.</text>
</comment>
<gene>
    <name evidence="12" type="ORF">KIK155_LOCUS11062</name>
    <name evidence="13" type="ORF">TOA249_LOCUS13989</name>
</gene>
<dbReference type="Gene3D" id="3.30.200.20">
    <property type="entry name" value="Phosphorylase Kinase, domain 1"/>
    <property type="match status" value="1"/>
</dbReference>
<dbReference type="EMBL" id="CAJOBS010000850">
    <property type="protein sequence ID" value="CAF4650949.1"/>
    <property type="molecule type" value="Genomic_DNA"/>
</dbReference>
<feature type="region of interest" description="Disordered" evidence="10">
    <location>
        <begin position="754"/>
        <end position="778"/>
    </location>
</feature>
<evidence type="ECO:0000313" key="12">
    <source>
        <dbReference type="EMBL" id="CAF3433942.1"/>
    </source>
</evidence>
<dbReference type="InterPro" id="IPR000719">
    <property type="entry name" value="Prot_kinase_dom"/>
</dbReference>
<evidence type="ECO:0000256" key="1">
    <source>
        <dbReference type="ARBA" id="ARBA00012425"/>
    </source>
</evidence>